<dbReference type="Proteomes" id="UP000789366">
    <property type="component" value="Unassembled WGS sequence"/>
</dbReference>
<evidence type="ECO:0000313" key="1">
    <source>
        <dbReference type="EMBL" id="CAG8494621.1"/>
    </source>
</evidence>
<evidence type="ECO:0000313" key="2">
    <source>
        <dbReference type="Proteomes" id="UP000789366"/>
    </source>
</evidence>
<name>A0ACA9KUR5_9GLOM</name>
<feature type="non-terminal residue" evidence="1">
    <location>
        <position position="528"/>
    </location>
</feature>
<dbReference type="EMBL" id="CAJVPW010001906">
    <property type="protein sequence ID" value="CAG8494621.1"/>
    <property type="molecule type" value="Genomic_DNA"/>
</dbReference>
<proteinExistence type="predicted"/>
<protein>
    <submittedName>
        <fullName evidence="1">9998_t:CDS:1</fullName>
    </submittedName>
</protein>
<reference evidence="1" key="1">
    <citation type="submission" date="2021-06" db="EMBL/GenBank/DDBJ databases">
        <authorList>
            <person name="Kallberg Y."/>
            <person name="Tangrot J."/>
            <person name="Rosling A."/>
        </authorList>
    </citation>
    <scope>NUCLEOTIDE SEQUENCE</scope>
    <source>
        <strain evidence="1">28 12/20/2015</strain>
    </source>
</reference>
<sequence length="528" mass="62403">MDKHAHIPDPEAKILIEVYQMIAGHKEVYAKILEISSNELSEQIAQIHEIVKLREFANNVLNKKTIQEEWSKEKNQELKQYKENYEEILTVSIGMQFEESAIIDLAKQIRCMMIHAQKQKRQDSKEIEKGLRQLKYRLQTIENNYKYVSNLPNEEVESHLETAEKAARVKINDKEEDRKKALYDKNLIKWNHKKQQVAIRNFLIKSEFATENMKKQFQAKYKELLGSLLEKQGQMLDNDNLDERLKKDQQMIRGKPQSETFPPEGATRNRYKLKENIYRERPSLLASDDKDFKLAKFINKNVINPLFRRHLRNSNTTSLLQIPFKLKNELNSEEDEEFKLQNPPISRLKKQRSIVSTTSNQSSNTDKWRKNREIRKKMFEEKDDTKDYYENQYNNQDEIGKSSKQQRHKDIDTRIIEIPWNGQPAQYPVARNSNLTDEHGKKHMHIHYQKVPDSKDEDSLYAHFKKMPVEVRYIILPTIIEENPVDYKVYCNENIEVPPMNIGHIRIENPVENGYIGTPVNLAKKGII</sequence>
<accession>A0ACA9KUR5</accession>
<organism evidence="1 2">
    <name type="scientific">Cetraspora pellucida</name>
    <dbReference type="NCBI Taxonomy" id="1433469"/>
    <lineage>
        <taxon>Eukaryota</taxon>
        <taxon>Fungi</taxon>
        <taxon>Fungi incertae sedis</taxon>
        <taxon>Mucoromycota</taxon>
        <taxon>Glomeromycotina</taxon>
        <taxon>Glomeromycetes</taxon>
        <taxon>Diversisporales</taxon>
        <taxon>Gigasporaceae</taxon>
        <taxon>Cetraspora</taxon>
    </lineage>
</organism>
<comment type="caution">
    <text evidence="1">The sequence shown here is derived from an EMBL/GenBank/DDBJ whole genome shotgun (WGS) entry which is preliminary data.</text>
</comment>
<keyword evidence="2" id="KW-1185">Reference proteome</keyword>
<gene>
    <name evidence="1" type="ORF">SPELUC_LOCUS2720</name>
</gene>